<protein>
    <recommendedName>
        <fullName evidence="3">Diaminopimelate decarboxylase</fullName>
    </recommendedName>
</protein>
<reference evidence="1 2" key="1">
    <citation type="submission" date="2015-11" db="EMBL/GenBank/DDBJ databases">
        <title>Genomic analysis of 38 Legionella species identifies large and diverse effector repertoires.</title>
        <authorList>
            <person name="Burstein D."/>
            <person name="Amaro F."/>
            <person name="Zusman T."/>
            <person name="Lifshitz Z."/>
            <person name="Cohen O."/>
            <person name="Gilbert J.A."/>
            <person name="Pupko T."/>
            <person name="Shuman H.A."/>
            <person name="Segal G."/>
        </authorList>
    </citation>
    <scope>NUCLEOTIDE SEQUENCE [LARGE SCALE GENOMIC DNA]</scope>
    <source>
        <strain evidence="1 2">WIGA</strain>
    </source>
</reference>
<gene>
    <name evidence="1" type="ORF">Lboz_1388</name>
</gene>
<evidence type="ECO:0000313" key="2">
    <source>
        <dbReference type="Proteomes" id="UP000054695"/>
    </source>
</evidence>
<comment type="caution">
    <text evidence="1">The sequence shown here is derived from an EMBL/GenBank/DDBJ whole genome shotgun (WGS) entry which is preliminary data.</text>
</comment>
<dbReference type="RefSeq" id="WP_058459050.1">
    <property type="nucleotide sequence ID" value="NZ_CAAAIY010000046.1"/>
</dbReference>
<dbReference type="OrthoDB" id="330810at2"/>
<keyword evidence="2" id="KW-1185">Reference proteome</keyword>
<dbReference type="InterPro" id="IPR009241">
    <property type="entry name" value="HigB-like"/>
</dbReference>
<dbReference type="AlphaFoldDB" id="A0A0W0RTT0"/>
<sequence length="116" mass="13376">MWSIETTDTFDIWFDALDDIDRTNMLASMIVLQEKGPMLSRPYADTVKGSCHSNMKELRVQSKGDPIRAFFAFDPKRRGILLCAGNKTGNDKRFYDEMIPIADREFTAHLKKLNKE</sequence>
<name>A0A0W0RTT0_LEGBO</name>
<dbReference type="STRING" id="447.Lboz_1388"/>
<organism evidence="1 2">
    <name type="scientific">Legionella bozemanae</name>
    <name type="common">Fluoribacter bozemanae</name>
    <dbReference type="NCBI Taxonomy" id="447"/>
    <lineage>
        <taxon>Bacteria</taxon>
        <taxon>Pseudomonadati</taxon>
        <taxon>Pseudomonadota</taxon>
        <taxon>Gammaproteobacteria</taxon>
        <taxon>Legionellales</taxon>
        <taxon>Legionellaceae</taxon>
        <taxon>Legionella</taxon>
    </lineage>
</organism>
<dbReference type="EMBL" id="LNXU01000015">
    <property type="protein sequence ID" value="KTC74475.1"/>
    <property type="molecule type" value="Genomic_DNA"/>
</dbReference>
<evidence type="ECO:0000313" key="1">
    <source>
        <dbReference type="EMBL" id="KTC74475.1"/>
    </source>
</evidence>
<evidence type="ECO:0008006" key="3">
    <source>
        <dbReference type="Google" id="ProtNLM"/>
    </source>
</evidence>
<proteinExistence type="predicted"/>
<dbReference type="Proteomes" id="UP000054695">
    <property type="component" value="Unassembled WGS sequence"/>
</dbReference>
<accession>A0A0W0RTT0</accession>
<dbReference type="PATRIC" id="fig|447.4.peg.1484"/>
<dbReference type="Pfam" id="PF05973">
    <property type="entry name" value="Gp49"/>
    <property type="match status" value="1"/>
</dbReference>